<keyword evidence="6" id="KW-1185">Reference proteome</keyword>
<dbReference type="RefSeq" id="WP_285345514.1">
    <property type="nucleotide sequence ID" value="NZ_JASITI010000047.1"/>
</dbReference>
<sequence>MGQRSIGAPRPPSAVSAAAVAEMSELIELLEVVWERGRDTASAPPVSSAQARVLFLVEANGRLNLRELGRLLEAAPPSVTRLCDRLEAVGFLERHPGAQDRREVLLRLTSAGRTYLERLRARRQEALAEAMATMPAASRAALATGLADFCEAVAQPLRLPPAQPSATRTA</sequence>
<comment type="caution">
    <text evidence="5">The sequence shown here is derived from an EMBL/GenBank/DDBJ whole genome shotgun (WGS) entry which is preliminary data.</text>
</comment>
<keyword evidence="1" id="KW-0805">Transcription regulation</keyword>
<evidence type="ECO:0000256" key="3">
    <source>
        <dbReference type="ARBA" id="ARBA00023163"/>
    </source>
</evidence>
<dbReference type="Gene3D" id="1.10.10.10">
    <property type="entry name" value="Winged helix-like DNA-binding domain superfamily/Winged helix DNA-binding domain"/>
    <property type="match status" value="1"/>
</dbReference>
<protein>
    <submittedName>
        <fullName evidence="5">MarR family transcriptional regulator</fullName>
    </submittedName>
</protein>
<dbReference type="EMBL" id="JASITI010000047">
    <property type="protein sequence ID" value="MDK9499685.1"/>
    <property type="molecule type" value="Genomic_DNA"/>
</dbReference>
<dbReference type="InterPro" id="IPR039422">
    <property type="entry name" value="MarR/SlyA-like"/>
</dbReference>
<name>A0ABT7H1B7_9ACTN</name>
<dbReference type="Pfam" id="PF01047">
    <property type="entry name" value="MarR"/>
    <property type="match status" value="1"/>
</dbReference>
<dbReference type="PRINTS" id="PR00598">
    <property type="entry name" value="HTHMARR"/>
</dbReference>
<dbReference type="SUPFAM" id="SSF46785">
    <property type="entry name" value="Winged helix' DNA-binding domain"/>
    <property type="match status" value="1"/>
</dbReference>
<evidence type="ECO:0000313" key="5">
    <source>
        <dbReference type="EMBL" id="MDK9499685.1"/>
    </source>
</evidence>
<evidence type="ECO:0000256" key="1">
    <source>
        <dbReference type="ARBA" id="ARBA00023015"/>
    </source>
</evidence>
<accession>A0ABT7H1B7</accession>
<reference evidence="5 6" key="1">
    <citation type="submission" date="2023-05" db="EMBL/GenBank/DDBJ databases">
        <title>Sequencing and Assembly of Streptomyces sp. NP73.</title>
        <authorList>
            <person name="Konwar A.N."/>
            <person name="Saikia K."/>
            <person name="Thakur D."/>
        </authorList>
    </citation>
    <scope>NUCLEOTIDE SEQUENCE [LARGE SCALE GENOMIC DNA]</scope>
    <source>
        <strain evidence="5 6">NP73</strain>
    </source>
</reference>
<dbReference type="PANTHER" id="PTHR33164">
    <property type="entry name" value="TRANSCRIPTIONAL REGULATOR, MARR FAMILY"/>
    <property type="match status" value="1"/>
</dbReference>
<dbReference type="PROSITE" id="PS50995">
    <property type="entry name" value="HTH_MARR_2"/>
    <property type="match status" value="1"/>
</dbReference>
<feature type="domain" description="HTH marR-type" evidence="4">
    <location>
        <begin position="23"/>
        <end position="151"/>
    </location>
</feature>
<dbReference type="Proteomes" id="UP001223390">
    <property type="component" value="Unassembled WGS sequence"/>
</dbReference>
<keyword evidence="2" id="KW-0238">DNA-binding</keyword>
<dbReference type="PANTHER" id="PTHR33164:SF103">
    <property type="entry name" value="REGULATORY PROTEIN MARR"/>
    <property type="match status" value="1"/>
</dbReference>
<keyword evidence="3" id="KW-0804">Transcription</keyword>
<gene>
    <name evidence="5" type="ORF">QEZ40_005117</name>
</gene>
<proteinExistence type="predicted"/>
<evidence type="ECO:0000259" key="4">
    <source>
        <dbReference type="PROSITE" id="PS50995"/>
    </source>
</evidence>
<dbReference type="InterPro" id="IPR023187">
    <property type="entry name" value="Tscrpt_reg_MarR-type_CS"/>
</dbReference>
<dbReference type="InterPro" id="IPR000835">
    <property type="entry name" value="HTH_MarR-typ"/>
</dbReference>
<organism evidence="5 6">
    <name type="scientific">Streptomyces katrae</name>
    <dbReference type="NCBI Taxonomy" id="68223"/>
    <lineage>
        <taxon>Bacteria</taxon>
        <taxon>Bacillati</taxon>
        <taxon>Actinomycetota</taxon>
        <taxon>Actinomycetes</taxon>
        <taxon>Kitasatosporales</taxon>
        <taxon>Streptomycetaceae</taxon>
        <taxon>Streptomyces</taxon>
    </lineage>
</organism>
<dbReference type="PROSITE" id="PS01117">
    <property type="entry name" value="HTH_MARR_1"/>
    <property type="match status" value="1"/>
</dbReference>
<dbReference type="SMART" id="SM00347">
    <property type="entry name" value="HTH_MARR"/>
    <property type="match status" value="1"/>
</dbReference>
<evidence type="ECO:0000256" key="2">
    <source>
        <dbReference type="ARBA" id="ARBA00023125"/>
    </source>
</evidence>
<dbReference type="InterPro" id="IPR036388">
    <property type="entry name" value="WH-like_DNA-bd_sf"/>
</dbReference>
<dbReference type="InterPro" id="IPR036390">
    <property type="entry name" value="WH_DNA-bd_sf"/>
</dbReference>
<evidence type="ECO:0000313" key="6">
    <source>
        <dbReference type="Proteomes" id="UP001223390"/>
    </source>
</evidence>